<name>A0A699K7B8_TANCI</name>
<dbReference type="AlphaFoldDB" id="A0A699K7B8"/>
<proteinExistence type="predicted"/>
<accession>A0A699K7B8</accession>
<organism evidence="1">
    <name type="scientific">Tanacetum cinerariifolium</name>
    <name type="common">Dalmatian daisy</name>
    <name type="synonym">Chrysanthemum cinerariifolium</name>
    <dbReference type="NCBI Taxonomy" id="118510"/>
    <lineage>
        <taxon>Eukaryota</taxon>
        <taxon>Viridiplantae</taxon>
        <taxon>Streptophyta</taxon>
        <taxon>Embryophyta</taxon>
        <taxon>Tracheophyta</taxon>
        <taxon>Spermatophyta</taxon>
        <taxon>Magnoliopsida</taxon>
        <taxon>eudicotyledons</taxon>
        <taxon>Gunneridae</taxon>
        <taxon>Pentapetalae</taxon>
        <taxon>asterids</taxon>
        <taxon>campanulids</taxon>
        <taxon>Asterales</taxon>
        <taxon>Asteraceae</taxon>
        <taxon>Asteroideae</taxon>
        <taxon>Anthemideae</taxon>
        <taxon>Anthemidinae</taxon>
        <taxon>Tanacetum</taxon>
    </lineage>
</organism>
<comment type="caution">
    <text evidence="1">The sequence shown here is derived from an EMBL/GenBank/DDBJ whole genome shotgun (WGS) entry which is preliminary data.</text>
</comment>
<dbReference type="GO" id="GO:0003964">
    <property type="term" value="F:RNA-directed DNA polymerase activity"/>
    <property type="evidence" value="ECO:0007669"/>
    <property type="project" value="UniProtKB-KW"/>
</dbReference>
<reference evidence="1" key="1">
    <citation type="journal article" date="2019" name="Sci. Rep.">
        <title>Draft genome of Tanacetum cinerariifolium, the natural source of mosquito coil.</title>
        <authorList>
            <person name="Yamashiro T."/>
            <person name="Shiraishi A."/>
            <person name="Satake H."/>
            <person name="Nakayama K."/>
        </authorList>
    </citation>
    <scope>NUCLEOTIDE SEQUENCE</scope>
</reference>
<gene>
    <name evidence="1" type="ORF">Tci_650819</name>
</gene>
<keyword evidence="1" id="KW-0548">Nucleotidyltransferase</keyword>
<keyword evidence="1" id="KW-0808">Transferase</keyword>
<feature type="non-terminal residue" evidence="1">
    <location>
        <position position="250"/>
    </location>
</feature>
<protein>
    <submittedName>
        <fullName evidence="1">Reverse transcriptase domain-containing protein</fullName>
    </submittedName>
</protein>
<evidence type="ECO:0000313" key="1">
    <source>
        <dbReference type="EMBL" id="GFA78847.1"/>
    </source>
</evidence>
<keyword evidence="1" id="KW-0695">RNA-directed DNA polymerase</keyword>
<sequence length="250" mass="28275">MSSPNHPTSNIEDAFSSNFLDFIPASPDYVLASPGKTYSSSSNSVSVVPIASPSLSLFHDDPYMKVMHAYYAEKSPIPPPIITPPSSMPNPQEFFLPEQLVVDSIATALETQAATMANVDNANRNLKPRKALVSRKCSFKEFMSCQAFNFKGLEGAIGLIRWFERSESVFSHSNYTEDYKVKFDTGTLTEEALSWWNSFSQPIGIEEAYKITWVKFKKLLIKKYCPRTEIQKMKDKFYHLTVKGMISRHT</sequence>
<dbReference type="EMBL" id="BKCJ010488051">
    <property type="protein sequence ID" value="GFA78847.1"/>
    <property type="molecule type" value="Genomic_DNA"/>
</dbReference>